<evidence type="ECO:0000256" key="1">
    <source>
        <dbReference type="SAM" id="MobiDB-lite"/>
    </source>
</evidence>
<keyword evidence="3" id="KW-1185">Reference proteome</keyword>
<evidence type="ECO:0000313" key="2">
    <source>
        <dbReference type="EMBL" id="CAK0862062.1"/>
    </source>
</evidence>
<organism evidence="2 3">
    <name type="scientific">Prorocentrum cordatum</name>
    <dbReference type="NCBI Taxonomy" id="2364126"/>
    <lineage>
        <taxon>Eukaryota</taxon>
        <taxon>Sar</taxon>
        <taxon>Alveolata</taxon>
        <taxon>Dinophyceae</taxon>
        <taxon>Prorocentrales</taxon>
        <taxon>Prorocentraceae</taxon>
        <taxon>Prorocentrum</taxon>
    </lineage>
</organism>
<evidence type="ECO:0000313" key="3">
    <source>
        <dbReference type="Proteomes" id="UP001189429"/>
    </source>
</evidence>
<protein>
    <submittedName>
        <fullName evidence="2">Uncharacterized protein</fullName>
    </submittedName>
</protein>
<reference evidence="2" key="1">
    <citation type="submission" date="2023-10" db="EMBL/GenBank/DDBJ databases">
        <authorList>
            <person name="Chen Y."/>
            <person name="Shah S."/>
            <person name="Dougan E. K."/>
            <person name="Thang M."/>
            <person name="Chan C."/>
        </authorList>
    </citation>
    <scope>NUCLEOTIDE SEQUENCE [LARGE SCALE GENOMIC DNA]</scope>
</reference>
<gene>
    <name evidence="2" type="ORF">PCOR1329_LOCUS50575</name>
</gene>
<accession>A0ABN9UQK5</accession>
<dbReference type="EMBL" id="CAUYUJ010016122">
    <property type="protein sequence ID" value="CAK0862062.1"/>
    <property type="molecule type" value="Genomic_DNA"/>
</dbReference>
<proteinExistence type="predicted"/>
<dbReference type="Proteomes" id="UP001189429">
    <property type="component" value="Unassembled WGS sequence"/>
</dbReference>
<comment type="caution">
    <text evidence="2">The sequence shown here is derived from an EMBL/GenBank/DDBJ whole genome shotgun (WGS) entry which is preliminary data.</text>
</comment>
<feature type="non-terminal residue" evidence="2">
    <location>
        <position position="260"/>
    </location>
</feature>
<name>A0ABN9UQK5_9DINO</name>
<sequence length="260" mass="27555">MQLPRLGLLLDDGWVLLRAGPSAKWQAAARPAAAASCSGAEDNCLGTGCCEDAGLSCFQKNEEFAACRAECEPGVHEDDAEDFRTPWSCKQLEAGADAGEEPEEEGAELEARCSETGEDCRSTGCCADSSMECFEKNREWATCMETCEPGEHEEDPEDLRTPWSCKRPSAFCFDAFQQCGGHGHPAKAATCCKPGCRCDSSFKTYNQCLPISDTALSCEEAASAGNASADDADAAGNASADDADEGEAAVVRLASTREEL</sequence>
<feature type="region of interest" description="Disordered" evidence="1">
    <location>
        <begin position="228"/>
        <end position="247"/>
    </location>
</feature>
<feature type="compositionally biased region" description="Low complexity" evidence="1">
    <location>
        <begin position="228"/>
        <end position="240"/>
    </location>
</feature>